<protein>
    <submittedName>
        <fullName evidence="2">Hemerythrin domain-containing protein</fullName>
    </submittedName>
</protein>
<evidence type="ECO:0000313" key="2">
    <source>
        <dbReference type="EMBL" id="WZN40543.1"/>
    </source>
</evidence>
<dbReference type="InterPro" id="IPR012312">
    <property type="entry name" value="Hemerythrin-like"/>
</dbReference>
<keyword evidence="3" id="KW-1185">Reference proteome</keyword>
<evidence type="ECO:0000313" key="3">
    <source>
        <dbReference type="Proteomes" id="UP001485459"/>
    </source>
</evidence>
<name>A0ABZ2YLA7_9BACT</name>
<proteinExistence type="predicted"/>
<gene>
    <name evidence="2" type="ORF">WJU16_21500</name>
</gene>
<dbReference type="Pfam" id="PF01814">
    <property type="entry name" value="Hemerythrin"/>
    <property type="match status" value="1"/>
</dbReference>
<feature type="domain" description="Hemerythrin-like" evidence="1">
    <location>
        <begin position="10"/>
        <end position="126"/>
    </location>
</feature>
<dbReference type="RefSeq" id="WP_341835459.1">
    <property type="nucleotide sequence ID" value="NZ_CP149822.1"/>
</dbReference>
<organism evidence="2 3">
    <name type="scientific">Chitinophaga pollutisoli</name>
    <dbReference type="NCBI Taxonomy" id="3133966"/>
    <lineage>
        <taxon>Bacteria</taxon>
        <taxon>Pseudomonadati</taxon>
        <taxon>Bacteroidota</taxon>
        <taxon>Chitinophagia</taxon>
        <taxon>Chitinophagales</taxon>
        <taxon>Chitinophagaceae</taxon>
        <taxon>Chitinophaga</taxon>
    </lineage>
</organism>
<dbReference type="Proteomes" id="UP001485459">
    <property type="component" value="Chromosome"/>
</dbReference>
<sequence length="146" mass="16940">MQRHPKLIPLSHEHKTLLFLCRYLKKDAAAYEGYPLDTASKMQHMVRVFQETMVGHIQKEDHLFEQCRGFVPELDAMIDELAEEHRVISGMYSALVDSPDLVEGMDQIARALEAHIRKEERLVFGKMQELLPDVIENLRLPEGEQE</sequence>
<accession>A0ABZ2YLA7</accession>
<dbReference type="Gene3D" id="1.20.120.520">
    <property type="entry name" value="nmb1532 protein domain like"/>
    <property type="match status" value="1"/>
</dbReference>
<dbReference type="EMBL" id="CP149822">
    <property type="protein sequence ID" value="WZN40543.1"/>
    <property type="molecule type" value="Genomic_DNA"/>
</dbReference>
<reference evidence="3" key="1">
    <citation type="submission" date="2024-03" db="EMBL/GenBank/DDBJ databases">
        <title>Chitinophaga horti sp. nov., isolated from garden soil.</title>
        <authorList>
            <person name="Lee D.S."/>
            <person name="Han D.M."/>
            <person name="Baek J.H."/>
            <person name="Choi D.G."/>
            <person name="Jeon J.H."/>
            <person name="Jeon C.O."/>
        </authorList>
    </citation>
    <scope>NUCLEOTIDE SEQUENCE [LARGE SCALE GENOMIC DNA]</scope>
    <source>
        <strain evidence="3">GPA1</strain>
    </source>
</reference>
<evidence type="ECO:0000259" key="1">
    <source>
        <dbReference type="Pfam" id="PF01814"/>
    </source>
</evidence>